<proteinExistence type="predicted"/>
<dbReference type="Proteomes" id="UP001280121">
    <property type="component" value="Unassembled WGS sequence"/>
</dbReference>
<dbReference type="InterPro" id="IPR043502">
    <property type="entry name" value="DNA/RNA_pol_sf"/>
</dbReference>
<reference evidence="2" key="1">
    <citation type="journal article" date="2023" name="Plant J.">
        <title>Genome sequences and population genomics provide insights into the demographic history, inbreeding, and mutation load of two 'living fossil' tree species of Dipteronia.</title>
        <authorList>
            <person name="Feng Y."/>
            <person name="Comes H.P."/>
            <person name="Chen J."/>
            <person name="Zhu S."/>
            <person name="Lu R."/>
            <person name="Zhang X."/>
            <person name="Li P."/>
            <person name="Qiu J."/>
            <person name="Olsen K.M."/>
            <person name="Qiu Y."/>
        </authorList>
    </citation>
    <scope>NUCLEOTIDE SEQUENCE</scope>
    <source>
        <strain evidence="2">KIB01</strain>
    </source>
</reference>
<dbReference type="SUPFAM" id="SSF56672">
    <property type="entry name" value="DNA/RNA polymerases"/>
    <property type="match status" value="1"/>
</dbReference>
<accession>A0AAD9X7B8</accession>
<sequence>MNGFFMDGLVVKSVNRTFIALVAKVRNLLSIKDYRPICIVGAAYKILANVLANRLKKVMDKLISPFQMVFIKGRQIVDSFVIVEEVIHSWKKSKKGGLLVKLDFEKAYDSVCHAFLFKVSRLMGFNAKWIEWIRVCVSSPLLSVLVNGSPIKEFSMNRDLL</sequence>
<comment type="caution">
    <text evidence="2">The sequence shown here is derived from an EMBL/GenBank/DDBJ whole genome shotgun (WGS) entry which is preliminary data.</text>
</comment>
<dbReference type="InterPro" id="IPR000477">
    <property type="entry name" value="RT_dom"/>
</dbReference>
<dbReference type="EMBL" id="JANJYI010000004">
    <property type="protein sequence ID" value="KAK2654180.1"/>
    <property type="molecule type" value="Genomic_DNA"/>
</dbReference>
<keyword evidence="3" id="KW-1185">Reference proteome</keyword>
<evidence type="ECO:0000259" key="1">
    <source>
        <dbReference type="Pfam" id="PF00078"/>
    </source>
</evidence>
<dbReference type="Pfam" id="PF00078">
    <property type="entry name" value="RVT_1"/>
    <property type="match status" value="1"/>
</dbReference>
<dbReference type="AlphaFoldDB" id="A0AAD9X7B8"/>
<evidence type="ECO:0000313" key="2">
    <source>
        <dbReference type="EMBL" id="KAK2654180.1"/>
    </source>
</evidence>
<protein>
    <recommendedName>
        <fullName evidence="1">Reverse transcriptase domain-containing protein</fullName>
    </recommendedName>
</protein>
<feature type="domain" description="Reverse transcriptase" evidence="1">
    <location>
        <begin position="32"/>
        <end position="145"/>
    </location>
</feature>
<organism evidence="2 3">
    <name type="scientific">Dipteronia dyeriana</name>
    <dbReference type="NCBI Taxonomy" id="168575"/>
    <lineage>
        <taxon>Eukaryota</taxon>
        <taxon>Viridiplantae</taxon>
        <taxon>Streptophyta</taxon>
        <taxon>Embryophyta</taxon>
        <taxon>Tracheophyta</taxon>
        <taxon>Spermatophyta</taxon>
        <taxon>Magnoliopsida</taxon>
        <taxon>eudicotyledons</taxon>
        <taxon>Gunneridae</taxon>
        <taxon>Pentapetalae</taxon>
        <taxon>rosids</taxon>
        <taxon>malvids</taxon>
        <taxon>Sapindales</taxon>
        <taxon>Sapindaceae</taxon>
        <taxon>Hippocastanoideae</taxon>
        <taxon>Acereae</taxon>
        <taxon>Dipteronia</taxon>
    </lineage>
</organism>
<dbReference type="PANTHER" id="PTHR19446">
    <property type="entry name" value="REVERSE TRANSCRIPTASES"/>
    <property type="match status" value="1"/>
</dbReference>
<evidence type="ECO:0000313" key="3">
    <source>
        <dbReference type="Proteomes" id="UP001280121"/>
    </source>
</evidence>
<name>A0AAD9X7B8_9ROSI</name>
<gene>
    <name evidence="2" type="ORF">Ddye_014036</name>
</gene>
<dbReference type="CDD" id="cd01650">
    <property type="entry name" value="RT_nLTR_like"/>
    <property type="match status" value="1"/>
</dbReference>